<protein>
    <recommendedName>
        <fullName evidence="4">AMP-dependent synthetase/ligase domain-containing protein</fullName>
    </recommendedName>
</protein>
<dbReference type="AlphaFoldDB" id="A0A2S6BVI0"/>
<evidence type="ECO:0000313" key="5">
    <source>
        <dbReference type="EMBL" id="PPJ51482.1"/>
    </source>
</evidence>
<dbReference type="PANTHER" id="PTHR45527:SF16">
    <property type="entry name" value="NONRIBOSOMAL PEPTIDE SYNTHASE ATNA-RELATED"/>
    <property type="match status" value="1"/>
</dbReference>
<comment type="caution">
    <text evidence="5">The sequence shown here is derived from an EMBL/GenBank/DDBJ whole genome shotgun (WGS) entry which is preliminary data.</text>
</comment>
<dbReference type="Proteomes" id="UP000237631">
    <property type="component" value="Unassembled WGS sequence"/>
</dbReference>
<reference evidence="6" key="1">
    <citation type="journal article" date="2017" name="bioRxiv">
        <title>Conservation of a gene cluster reveals novel cercosporin biosynthetic mechanisms and extends production to the genus Colletotrichum.</title>
        <authorList>
            <person name="de Jonge R."/>
            <person name="Ebert M.K."/>
            <person name="Huitt-Roehl C.R."/>
            <person name="Pal P."/>
            <person name="Suttle J.C."/>
            <person name="Spanner R.E."/>
            <person name="Neubauer J.D."/>
            <person name="Jurick W.M.II."/>
            <person name="Stott K.A."/>
            <person name="Secor G.A."/>
            <person name="Thomma B.P.H.J."/>
            <person name="Van de Peer Y."/>
            <person name="Townsend C.A."/>
            <person name="Bolton M.D."/>
        </authorList>
    </citation>
    <scope>NUCLEOTIDE SEQUENCE [LARGE SCALE GENOMIC DNA]</scope>
    <source>
        <strain evidence="6">CBS538.71</strain>
    </source>
</reference>
<dbReference type="EMBL" id="PNEN01001752">
    <property type="protein sequence ID" value="PPJ51482.1"/>
    <property type="molecule type" value="Genomic_DNA"/>
</dbReference>
<evidence type="ECO:0000313" key="6">
    <source>
        <dbReference type="Proteomes" id="UP000237631"/>
    </source>
</evidence>
<dbReference type="InterPro" id="IPR042099">
    <property type="entry name" value="ANL_N_sf"/>
</dbReference>
<dbReference type="GO" id="GO:0044550">
    <property type="term" value="P:secondary metabolite biosynthetic process"/>
    <property type="evidence" value="ECO:0007669"/>
    <property type="project" value="TreeGrafter"/>
</dbReference>
<organism evidence="5 6">
    <name type="scientific">Cercospora berteroae</name>
    <dbReference type="NCBI Taxonomy" id="357750"/>
    <lineage>
        <taxon>Eukaryota</taxon>
        <taxon>Fungi</taxon>
        <taxon>Dikarya</taxon>
        <taxon>Ascomycota</taxon>
        <taxon>Pezizomycotina</taxon>
        <taxon>Dothideomycetes</taxon>
        <taxon>Dothideomycetidae</taxon>
        <taxon>Mycosphaerellales</taxon>
        <taxon>Mycosphaerellaceae</taxon>
        <taxon>Cercospora</taxon>
    </lineage>
</organism>
<name>A0A2S6BVI0_9PEZI</name>
<dbReference type="GO" id="GO:0043041">
    <property type="term" value="P:amino acid activation for nonribosomal peptide biosynthetic process"/>
    <property type="evidence" value="ECO:0007669"/>
    <property type="project" value="TreeGrafter"/>
</dbReference>
<evidence type="ECO:0000259" key="4">
    <source>
        <dbReference type="Pfam" id="PF00501"/>
    </source>
</evidence>
<evidence type="ECO:0000256" key="2">
    <source>
        <dbReference type="ARBA" id="ARBA00022553"/>
    </source>
</evidence>
<dbReference type="PROSITE" id="PS00455">
    <property type="entry name" value="AMP_BINDING"/>
    <property type="match status" value="1"/>
</dbReference>
<dbReference type="GO" id="GO:0031177">
    <property type="term" value="F:phosphopantetheine binding"/>
    <property type="evidence" value="ECO:0007669"/>
    <property type="project" value="TreeGrafter"/>
</dbReference>
<accession>A0A2S6BVI0</accession>
<evidence type="ECO:0000256" key="3">
    <source>
        <dbReference type="ARBA" id="ARBA00022598"/>
    </source>
</evidence>
<dbReference type="OrthoDB" id="416786at2759"/>
<dbReference type="SUPFAM" id="SSF56801">
    <property type="entry name" value="Acetyl-CoA synthetase-like"/>
    <property type="match status" value="1"/>
</dbReference>
<dbReference type="STRING" id="357750.A0A2S6BVI0"/>
<keyword evidence="2" id="KW-0597">Phosphoprotein</keyword>
<keyword evidence="6" id="KW-1185">Reference proteome</keyword>
<dbReference type="InterPro" id="IPR000873">
    <property type="entry name" value="AMP-dep_synth/lig_dom"/>
</dbReference>
<dbReference type="PANTHER" id="PTHR45527">
    <property type="entry name" value="NONRIBOSOMAL PEPTIDE SYNTHETASE"/>
    <property type="match status" value="1"/>
</dbReference>
<gene>
    <name evidence="5" type="ORF">CBER1_09222</name>
</gene>
<dbReference type="Gene3D" id="3.40.50.12780">
    <property type="entry name" value="N-terminal domain of ligase-like"/>
    <property type="match status" value="1"/>
</dbReference>
<evidence type="ECO:0000256" key="1">
    <source>
        <dbReference type="ARBA" id="ARBA00022450"/>
    </source>
</evidence>
<dbReference type="GO" id="GO:0016874">
    <property type="term" value="F:ligase activity"/>
    <property type="evidence" value="ECO:0007669"/>
    <property type="project" value="UniProtKB-KW"/>
</dbReference>
<dbReference type="Gene3D" id="3.30.300.30">
    <property type="match status" value="1"/>
</dbReference>
<keyword evidence="3" id="KW-0436">Ligase</keyword>
<sequence length="566" mass="62282">MVLLSDAEDQSRLEDETGLVLIPGTFPDLLAARSHDSADQLALDSHVRQWTYLELQRHVVIVAEALQRTGVGPGERVGVCFDLSPWAVVATLASMTIGAAVVPVYPYHAKPRRITMFREAQVKFVIVEDHQHGKDLEDTGNTIIVPMDIDFDADPLPAINAASKPEDPAFIAFTSGTTGTPKGIVQTQQAIVTMSNTLARYLNVGSTSRVSQLHPYVFDVSIMEMGMCLATGATICLTDKGEMMLPSAGEIGTELTKSRITHTTLSPTMLSMMEPAEIPTVRVLSVMGEPLGRNAVEKWASCASRSFHQLWGATEACILQTITPPITKSDLPQNIGYPLSGACRLSITDPDCPEACLEDGEVGEIIVESRALATGYIGRDDETAKVFLDHTKWQDHRSQGRLYRTGDLGRKNKDGSVTFLGRSDNQMNFHGERVELGEIDYHLEQCRPAGVLDCFADFDEGRQIVIGFASGTRTTRTNSQPGDLVLGWNDTVFGKGKMAALTETLLSDGQLPDYMVPRYWIPIKRRPLTASGKTDRSLLRTLVRGFDAARWEEFEVRRATMPLYNY</sequence>
<dbReference type="InterPro" id="IPR020845">
    <property type="entry name" value="AMP-binding_CS"/>
</dbReference>
<keyword evidence="1" id="KW-0596">Phosphopantetheine</keyword>
<proteinExistence type="predicted"/>
<dbReference type="GO" id="GO:0005737">
    <property type="term" value="C:cytoplasm"/>
    <property type="evidence" value="ECO:0007669"/>
    <property type="project" value="TreeGrafter"/>
</dbReference>
<dbReference type="InterPro" id="IPR045851">
    <property type="entry name" value="AMP-bd_C_sf"/>
</dbReference>
<feature type="domain" description="AMP-dependent synthetase/ligase" evidence="4">
    <location>
        <begin position="36"/>
        <end position="376"/>
    </location>
</feature>
<dbReference type="Pfam" id="PF00501">
    <property type="entry name" value="AMP-binding"/>
    <property type="match status" value="1"/>
</dbReference>